<accession>A0A853IWE0</accession>
<comment type="caution">
    <text evidence="2">The sequence shown here is derived from an EMBL/GenBank/DDBJ whole genome shotgun (WGS) entry which is preliminary data.</text>
</comment>
<gene>
    <name evidence="2" type="ORF">H0I39_06890</name>
</gene>
<reference evidence="2 3" key="1">
    <citation type="submission" date="2020-07" db="EMBL/GenBank/DDBJ databases">
        <authorList>
            <person name="Maaloum M."/>
        </authorList>
    </citation>
    <scope>NUCLEOTIDE SEQUENCE [LARGE SCALE GENOMIC DNA]</scope>
    <source>
        <strain evidence="2 3">GCS-AN-3</strain>
    </source>
</reference>
<organism evidence="2 3">
    <name type="scientific">Ottowia beijingensis</name>
    <dbReference type="NCBI Taxonomy" id="1207057"/>
    <lineage>
        <taxon>Bacteria</taxon>
        <taxon>Pseudomonadati</taxon>
        <taxon>Pseudomonadota</taxon>
        <taxon>Betaproteobacteria</taxon>
        <taxon>Burkholderiales</taxon>
        <taxon>Comamonadaceae</taxon>
        <taxon>Ottowia</taxon>
    </lineage>
</organism>
<dbReference type="AlphaFoldDB" id="A0A853IWE0"/>
<dbReference type="RefSeq" id="WP_180550021.1">
    <property type="nucleotide sequence ID" value="NZ_JACCKX010000001.1"/>
</dbReference>
<protein>
    <submittedName>
        <fullName evidence="2">Uncharacterized protein</fullName>
    </submittedName>
</protein>
<dbReference type="Proteomes" id="UP000589716">
    <property type="component" value="Unassembled WGS sequence"/>
</dbReference>
<dbReference type="EMBL" id="JACCKX010000001">
    <property type="protein sequence ID" value="NZA01560.1"/>
    <property type="molecule type" value="Genomic_DNA"/>
</dbReference>
<proteinExistence type="predicted"/>
<evidence type="ECO:0000313" key="2">
    <source>
        <dbReference type="EMBL" id="NZA01560.1"/>
    </source>
</evidence>
<evidence type="ECO:0000313" key="3">
    <source>
        <dbReference type="Proteomes" id="UP000589716"/>
    </source>
</evidence>
<evidence type="ECO:0000256" key="1">
    <source>
        <dbReference type="SAM" id="MobiDB-lite"/>
    </source>
</evidence>
<feature type="compositionally biased region" description="Pro residues" evidence="1">
    <location>
        <begin position="1"/>
        <end position="11"/>
    </location>
</feature>
<name>A0A853IWE0_9BURK</name>
<sequence length="117" mass="12669">MSQSQPTPPTEPIETTTPLQPATGTRETVDLTEAAPTDAQLLPTEREQTPAARPPPPARTRPRRRARPTTTPSRAGPTPPAHPNCSARRTPIHGSQIKSRIGLQRPSIGCFQLSIQK</sequence>
<keyword evidence="3" id="KW-1185">Reference proteome</keyword>
<feature type="region of interest" description="Disordered" evidence="1">
    <location>
        <begin position="1"/>
        <end position="90"/>
    </location>
</feature>